<reference evidence="3" key="1">
    <citation type="journal article" date="2019" name="Int. J. Syst. Evol. Microbiol.">
        <title>The Global Catalogue of Microorganisms (GCM) 10K type strain sequencing project: providing services to taxonomists for standard genome sequencing and annotation.</title>
        <authorList>
            <consortium name="The Broad Institute Genomics Platform"/>
            <consortium name="The Broad Institute Genome Sequencing Center for Infectious Disease"/>
            <person name="Wu L."/>
            <person name="Ma J."/>
        </authorList>
    </citation>
    <scope>NUCLEOTIDE SEQUENCE [LARGE SCALE GENOMIC DNA]</scope>
    <source>
        <strain evidence="3">JCM 17938</strain>
    </source>
</reference>
<dbReference type="Pfam" id="PF21806">
    <property type="entry name" value="DUF6879"/>
    <property type="match status" value="1"/>
</dbReference>
<evidence type="ECO:0000313" key="2">
    <source>
        <dbReference type="EMBL" id="GAA4619462.1"/>
    </source>
</evidence>
<dbReference type="EMBL" id="BAABHJ010000041">
    <property type="protein sequence ID" value="GAA4619462.1"/>
    <property type="molecule type" value="Genomic_DNA"/>
</dbReference>
<accession>A0ABP8TYD7</accession>
<feature type="domain" description="DUF6879" evidence="1">
    <location>
        <begin position="28"/>
        <end position="189"/>
    </location>
</feature>
<keyword evidence="3" id="KW-1185">Reference proteome</keyword>
<comment type="caution">
    <text evidence="2">The sequence shown here is derived from an EMBL/GenBank/DDBJ whole genome shotgun (WGS) entry which is preliminary data.</text>
</comment>
<evidence type="ECO:0000313" key="3">
    <source>
        <dbReference type="Proteomes" id="UP001500212"/>
    </source>
</evidence>
<dbReference type="InterPro" id="IPR049244">
    <property type="entry name" value="DUF6879"/>
</dbReference>
<sequence length="200" mass="23464">MLDRLREIPGKTLDAASYHALRREETEHLTRPIWKLERSQYFHEPDEDPSWQAFLARDWARVLAVFESERADARAEAEKYARQGSGLRRLRIVERPVSEYLLWETQWFKILAEEGTSIQVLDAEQVRDLERNGSLPEVVVDEHALYHVRYDEQWKACGARRIDDPDIVQQAVDEIGALWERAEPFLPYFAREIAPLLPVP</sequence>
<gene>
    <name evidence="2" type="ORF">GCM10023195_88000</name>
</gene>
<protein>
    <recommendedName>
        <fullName evidence="1">DUF6879 domain-containing protein</fullName>
    </recommendedName>
</protein>
<proteinExistence type="predicted"/>
<evidence type="ECO:0000259" key="1">
    <source>
        <dbReference type="Pfam" id="PF21806"/>
    </source>
</evidence>
<name>A0ABP8TYD7_9ACTN</name>
<dbReference type="Proteomes" id="UP001500212">
    <property type="component" value="Unassembled WGS sequence"/>
</dbReference>
<organism evidence="2 3">
    <name type="scientific">Actinoallomurus liliacearum</name>
    <dbReference type="NCBI Taxonomy" id="1080073"/>
    <lineage>
        <taxon>Bacteria</taxon>
        <taxon>Bacillati</taxon>
        <taxon>Actinomycetota</taxon>
        <taxon>Actinomycetes</taxon>
        <taxon>Streptosporangiales</taxon>
        <taxon>Thermomonosporaceae</taxon>
        <taxon>Actinoallomurus</taxon>
    </lineage>
</organism>